<keyword evidence="2" id="KW-0809">Transit peptide</keyword>
<dbReference type="PROSITE" id="PS51375">
    <property type="entry name" value="PPR"/>
    <property type="match status" value="1"/>
</dbReference>
<accession>A0A1Z5R579</accession>
<gene>
    <name evidence="4" type="ORF">SORBI_3008G074150</name>
</gene>
<evidence type="ECO:0000313" key="5">
    <source>
        <dbReference type="Proteomes" id="UP000000768"/>
    </source>
</evidence>
<dbReference type="PANTHER" id="PTHR47934">
    <property type="entry name" value="PENTATRICOPEPTIDE REPEAT-CONTAINING PROTEIN PET309, MITOCHONDRIAL"/>
    <property type="match status" value="1"/>
</dbReference>
<organism evidence="4 5">
    <name type="scientific">Sorghum bicolor</name>
    <name type="common">Sorghum</name>
    <name type="synonym">Sorghum vulgare</name>
    <dbReference type="NCBI Taxonomy" id="4558"/>
    <lineage>
        <taxon>Eukaryota</taxon>
        <taxon>Viridiplantae</taxon>
        <taxon>Streptophyta</taxon>
        <taxon>Embryophyta</taxon>
        <taxon>Tracheophyta</taxon>
        <taxon>Spermatophyta</taxon>
        <taxon>Magnoliopsida</taxon>
        <taxon>Liliopsida</taxon>
        <taxon>Poales</taxon>
        <taxon>Poaceae</taxon>
        <taxon>PACMAD clade</taxon>
        <taxon>Panicoideae</taxon>
        <taxon>Andropogonodae</taxon>
        <taxon>Andropogoneae</taxon>
        <taxon>Sorghinae</taxon>
        <taxon>Sorghum</taxon>
    </lineage>
</organism>
<proteinExistence type="predicted"/>
<dbReference type="SUPFAM" id="SSF48452">
    <property type="entry name" value="TPR-like"/>
    <property type="match status" value="1"/>
</dbReference>
<dbReference type="InterPro" id="IPR051114">
    <property type="entry name" value="Mito_RNA_Proc_CCM1"/>
</dbReference>
<evidence type="ECO:0000313" key="4">
    <source>
        <dbReference type="EMBL" id="OQU78934.1"/>
    </source>
</evidence>
<evidence type="ECO:0000256" key="3">
    <source>
        <dbReference type="PROSITE-ProRule" id="PRU00708"/>
    </source>
</evidence>
<dbReference type="InterPro" id="IPR011990">
    <property type="entry name" value="TPR-like_helical_dom_sf"/>
</dbReference>
<dbReference type="eggNOG" id="KOG4197">
    <property type="taxonomic scope" value="Eukaryota"/>
</dbReference>
<dbReference type="PANTHER" id="PTHR47934:SF6">
    <property type="entry name" value="MITOCHONDRIAL GROUP I INTRON SPLICING FACTOR CCM1-RELATED"/>
    <property type="match status" value="1"/>
</dbReference>
<reference evidence="5" key="2">
    <citation type="journal article" date="2018" name="Plant J.">
        <title>The Sorghum bicolor reference genome: improved assembly, gene annotations, a transcriptome atlas, and signatures of genome organization.</title>
        <authorList>
            <person name="McCormick R.F."/>
            <person name="Truong S.K."/>
            <person name="Sreedasyam A."/>
            <person name="Jenkins J."/>
            <person name="Shu S."/>
            <person name="Sims D."/>
            <person name="Kennedy M."/>
            <person name="Amirebrahimi M."/>
            <person name="Weers B.D."/>
            <person name="McKinley B."/>
            <person name="Mattison A."/>
            <person name="Morishige D.T."/>
            <person name="Grimwood J."/>
            <person name="Schmutz J."/>
            <person name="Mullet J.E."/>
        </authorList>
    </citation>
    <scope>NUCLEOTIDE SEQUENCE [LARGE SCALE GENOMIC DNA]</scope>
    <source>
        <strain evidence="5">cv. BTx623</strain>
    </source>
</reference>
<keyword evidence="1" id="KW-0677">Repeat</keyword>
<evidence type="ECO:0008006" key="6">
    <source>
        <dbReference type="Google" id="ProtNLM"/>
    </source>
</evidence>
<dbReference type="Gramene" id="OQU78934">
    <property type="protein sequence ID" value="OQU78934"/>
    <property type="gene ID" value="SORBI_3008G074150"/>
</dbReference>
<reference evidence="4 5" key="1">
    <citation type="journal article" date="2009" name="Nature">
        <title>The Sorghum bicolor genome and the diversification of grasses.</title>
        <authorList>
            <person name="Paterson A.H."/>
            <person name="Bowers J.E."/>
            <person name="Bruggmann R."/>
            <person name="Dubchak I."/>
            <person name="Grimwood J."/>
            <person name="Gundlach H."/>
            <person name="Haberer G."/>
            <person name="Hellsten U."/>
            <person name="Mitros T."/>
            <person name="Poliakov A."/>
            <person name="Schmutz J."/>
            <person name="Spannagl M."/>
            <person name="Tang H."/>
            <person name="Wang X."/>
            <person name="Wicker T."/>
            <person name="Bharti A.K."/>
            <person name="Chapman J."/>
            <person name="Feltus F.A."/>
            <person name="Gowik U."/>
            <person name="Grigoriev I.V."/>
            <person name="Lyons E."/>
            <person name="Maher C.A."/>
            <person name="Martis M."/>
            <person name="Narechania A."/>
            <person name="Otillar R.P."/>
            <person name="Penning B.W."/>
            <person name="Salamov A.A."/>
            <person name="Wang Y."/>
            <person name="Zhang L."/>
            <person name="Carpita N.C."/>
            <person name="Freeling M."/>
            <person name="Gingle A.R."/>
            <person name="Hash C.T."/>
            <person name="Keller B."/>
            <person name="Klein P."/>
            <person name="Kresovich S."/>
            <person name="McCann M.C."/>
            <person name="Ming R."/>
            <person name="Peterson D.G."/>
            <person name="Mehboob-ur-Rahman"/>
            <person name="Ware D."/>
            <person name="Westhoff P."/>
            <person name="Mayer K.F."/>
            <person name="Messing J."/>
            <person name="Rokhsar D.S."/>
        </authorList>
    </citation>
    <scope>NUCLEOTIDE SEQUENCE [LARGE SCALE GENOMIC DNA]</scope>
    <source>
        <strain evidence="5">cv. BTx623</strain>
    </source>
</reference>
<dbReference type="Pfam" id="PF13041">
    <property type="entry name" value="PPR_2"/>
    <property type="match status" value="1"/>
</dbReference>
<feature type="repeat" description="PPR" evidence="3">
    <location>
        <begin position="101"/>
        <end position="135"/>
    </location>
</feature>
<dbReference type="Gene3D" id="1.25.40.10">
    <property type="entry name" value="Tetratricopeptide repeat domain"/>
    <property type="match status" value="1"/>
</dbReference>
<dbReference type="AlphaFoldDB" id="A0A1Z5R579"/>
<dbReference type="NCBIfam" id="TIGR00756">
    <property type="entry name" value="PPR"/>
    <property type="match status" value="2"/>
</dbReference>
<dbReference type="OMA" id="DEIRWNA"/>
<dbReference type="InterPro" id="IPR002885">
    <property type="entry name" value="PPR_rpt"/>
</dbReference>
<dbReference type="Pfam" id="PF01535">
    <property type="entry name" value="PPR"/>
    <property type="match status" value="1"/>
</dbReference>
<keyword evidence="5" id="KW-1185">Reference proteome</keyword>
<dbReference type="Proteomes" id="UP000000768">
    <property type="component" value="Chromosome 8"/>
</dbReference>
<dbReference type="EMBL" id="CM000767">
    <property type="protein sequence ID" value="OQU78934.1"/>
    <property type="molecule type" value="Genomic_DNA"/>
</dbReference>
<dbReference type="InParanoid" id="A0A1Z5R579"/>
<sequence>MGVKPADIAFQLSVDVTKMGLIMLLYLSSSRGHQGEAEKVLELQKKQEYAPDVYGYIYLIRSYCKMRNSMKAVAQFEAMLGNMDEAVELLTEMMARGLAPDKIHYTCLINGYYLKGEIQSALQIFKRMLKERLENSITYGLAIDGFCRGCHLSKAEEISNKVGERLDNIEVLYNAIQVH</sequence>
<protein>
    <recommendedName>
        <fullName evidence="6">Pentacotripeptide-repeat region of PRORP domain-containing protein</fullName>
    </recommendedName>
</protein>
<evidence type="ECO:0000256" key="1">
    <source>
        <dbReference type="ARBA" id="ARBA00022737"/>
    </source>
</evidence>
<evidence type="ECO:0000256" key="2">
    <source>
        <dbReference type="ARBA" id="ARBA00022946"/>
    </source>
</evidence>
<name>A0A1Z5R579_SORBI</name>